<feature type="transmembrane region" description="Helical" evidence="2">
    <location>
        <begin position="46"/>
        <end position="66"/>
    </location>
</feature>
<dbReference type="AlphaFoldDB" id="A0A7W6HHC9"/>
<evidence type="ECO:0000256" key="2">
    <source>
        <dbReference type="SAM" id="Phobius"/>
    </source>
</evidence>
<dbReference type="Gene3D" id="2.60.450.10">
    <property type="entry name" value="Lipopolysaccharide (LPS) transport protein A like domain"/>
    <property type="match status" value="1"/>
</dbReference>
<feature type="region of interest" description="Disordered" evidence="1">
    <location>
        <begin position="1"/>
        <end position="31"/>
    </location>
</feature>
<keyword evidence="4" id="KW-1185">Reference proteome</keyword>
<dbReference type="EMBL" id="JACIEM010000006">
    <property type="protein sequence ID" value="MBB4005290.1"/>
    <property type="molecule type" value="Genomic_DNA"/>
</dbReference>
<name>A0A7W6HHC9_9HYPH</name>
<keyword evidence="2" id="KW-1133">Transmembrane helix</keyword>
<accession>A0A7W6HHC9</accession>
<comment type="caution">
    <text evidence="3">The sequence shown here is derived from an EMBL/GenBank/DDBJ whole genome shotgun (WGS) entry which is preliminary data.</text>
</comment>
<dbReference type="Proteomes" id="UP000588647">
    <property type="component" value="Unassembled WGS sequence"/>
</dbReference>
<reference evidence="3 4" key="1">
    <citation type="submission" date="2020-08" db="EMBL/GenBank/DDBJ databases">
        <title>Genomic Encyclopedia of Type Strains, Phase IV (KMG-IV): sequencing the most valuable type-strain genomes for metagenomic binning, comparative biology and taxonomic classification.</title>
        <authorList>
            <person name="Goeker M."/>
        </authorList>
    </citation>
    <scope>NUCLEOTIDE SEQUENCE [LARGE SCALE GENOMIC DNA]</scope>
    <source>
        <strain evidence="3 4">DSM 103570</strain>
    </source>
</reference>
<feature type="compositionally biased region" description="Low complexity" evidence="1">
    <location>
        <begin position="11"/>
        <end position="25"/>
    </location>
</feature>
<evidence type="ECO:0000256" key="1">
    <source>
        <dbReference type="SAM" id="MobiDB-lite"/>
    </source>
</evidence>
<proteinExistence type="predicted"/>
<evidence type="ECO:0000313" key="4">
    <source>
        <dbReference type="Proteomes" id="UP000588647"/>
    </source>
</evidence>
<dbReference type="Pfam" id="PF06835">
    <property type="entry name" value="LptC"/>
    <property type="match status" value="1"/>
</dbReference>
<protein>
    <submittedName>
        <fullName evidence="3">Lipopolysaccharide export system protein LptC</fullName>
    </submittedName>
</protein>
<feature type="compositionally biased region" description="Polar residues" evidence="1">
    <location>
        <begin position="1"/>
        <end position="10"/>
    </location>
</feature>
<keyword evidence="2" id="KW-0472">Membrane</keyword>
<dbReference type="InterPro" id="IPR026265">
    <property type="entry name" value="LptC"/>
</dbReference>
<keyword evidence="2" id="KW-0812">Transmembrane</keyword>
<dbReference type="GO" id="GO:0005886">
    <property type="term" value="C:plasma membrane"/>
    <property type="evidence" value="ECO:0007669"/>
    <property type="project" value="InterPro"/>
</dbReference>
<evidence type="ECO:0000313" key="3">
    <source>
        <dbReference type="EMBL" id="MBB4005290.1"/>
    </source>
</evidence>
<sequence length="236" mass="24960">MITVQMNNTQAPSATPASPLAPTASRSEREFARARRHSRLVRRLKIALPLTAAIIVVVGVVTTWLARSLPGEISVTGTSIQDGRVVMQDPRMSGVDSQERPYEMRAERAFQSLTGGGVDLEKVAATLFVGDDTTADITAAAGFYDSETNKLRLTDGIEVETSNGIAIRLATADIDLAAGSMQGGGPVEIDTPNQTIRSSSLNVSEGGKVLSFGGRVKMVIAPSQPGSDDKQAFKSE</sequence>
<dbReference type="InterPro" id="IPR010664">
    <property type="entry name" value="LipoPS_assembly_LptC-rel"/>
</dbReference>
<gene>
    <name evidence="3" type="ORF">GGR03_004389</name>
</gene>
<dbReference type="NCBIfam" id="TIGR04409">
    <property type="entry name" value="LptC_YrbK"/>
    <property type="match status" value="1"/>
</dbReference>
<dbReference type="GO" id="GO:0015221">
    <property type="term" value="F:lipopolysaccharide transmembrane transporter activity"/>
    <property type="evidence" value="ECO:0007669"/>
    <property type="project" value="InterPro"/>
</dbReference>
<organism evidence="3 4">
    <name type="scientific">Aurantimonas endophytica</name>
    <dbReference type="NCBI Taxonomy" id="1522175"/>
    <lineage>
        <taxon>Bacteria</taxon>
        <taxon>Pseudomonadati</taxon>
        <taxon>Pseudomonadota</taxon>
        <taxon>Alphaproteobacteria</taxon>
        <taxon>Hyphomicrobiales</taxon>
        <taxon>Aurantimonadaceae</taxon>
        <taxon>Aurantimonas</taxon>
    </lineage>
</organism>